<evidence type="ECO:0000313" key="8">
    <source>
        <dbReference type="Proteomes" id="UP000198287"/>
    </source>
</evidence>
<feature type="transmembrane region" description="Helical" evidence="5">
    <location>
        <begin position="36"/>
        <end position="54"/>
    </location>
</feature>
<name>A0A226F5R3_FOLCA</name>
<evidence type="ECO:0000256" key="5">
    <source>
        <dbReference type="SAM" id="Phobius"/>
    </source>
</evidence>
<keyword evidence="3 5" id="KW-1133">Transmembrane helix</keyword>
<comment type="caution">
    <text evidence="7">The sequence shown here is derived from an EMBL/GenBank/DDBJ whole genome shotgun (WGS) entry which is preliminary data.</text>
</comment>
<dbReference type="Gene3D" id="1.20.1070.10">
    <property type="entry name" value="Rhodopsin 7-helix transmembrane proteins"/>
    <property type="match status" value="1"/>
</dbReference>
<evidence type="ECO:0000256" key="3">
    <source>
        <dbReference type="ARBA" id="ARBA00022989"/>
    </source>
</evidence>
<comment type="subcellular location">
    <subcellularLocation>
        <location evidence="1">Membrane</location>
    </subcellularLocation>
</comment>
<feature type="domain" description="G-protein coupled receptors family 1 profile" evidence="6">
    <location>
        <begin position="76"/>
        <end position="271"/>
    </location>
</feature>
<evidence type="ECO:0000313" key="7">
    <source>
        <dbReference type="EMBL" id="OXA64847.1"/>
    </source>
</evidence>
<evidence type="ECO:0000256" key="1">
    <source>
        <dbReference type="ARBA" id="ARBA00004370"/>
    </source>
</evidence>
<keyword evidence="4 5" id="KW-0472">Membrane</keyword>
<keyword evidence="8" id="KW-1185">Reference proteome</keyword>
<sequence length="295" mass="34142">MTVLGFVLIISEICIVLRVIPLFRRYGIRKLISAPTFLNLHLSLILAVITPAFRVFRQFNIFPCSAPFGCGICGVISRTLLSTYPFTMTSIFYELTKPGRRKKGGWILLFFAPWTAAFSLSIPVYWTYSYIEGSNEHGNQTTVCARALFMGSRIAYLGYECTSVFFRYVVPSAYMFYVLHMVGFRLKFLFVCQRIPDHIPRNKIRHVRFVFFHMVYYLLTWTPMGVYNLVAVFGARLPTISCPIPLIPGKPEWLGFNVLFLFQIVFQPFLYFCTVYDVPFYDYIQGVRNGLVRIV</sequence>
<dbReference type="GO" id="GO:0016020">
    <property type="term" value="C:membrane"/>
    <property type="evidence" value="ECO:0007669"/>
    <property type="project" value="UniProtKB-SubCell"/>
</dbReference>
<accession>A0A226F5R3</accession>
<feature type="transmembrane region" description="Helical" evidence="5">
    <location>
        <begin position="105"/>
        <end position="126"/>
    </location>
</feature>
<gene>
    <name evidence="7" type="ORF">Fcan01_01272</name>
</gene>
<keyword evidence="7" id="KW-0675">Receptor</keyword>
<feature type="transmembrane region" description="Helical" evidence="5">
    <location>
        <begin position="66"/>
        <end position="93"/>
    </location>
</feature>
<proteinExistence type="predicted"/>
<evidence type="ECO:0000259" key="6">
    <source>
        <dbReference type="PROSITE" id="PS50262"/>
    </source>
</evidence>
<dbReference type="EMBL" id="LNIX01000001">
    <property type="protein sequence ID" value="OXA64847.1"/>
    <property type="molecule type" value="Genomic_DNA"/>
</dbReference>
<feature type="transmembrane region" description="Helical" evidence="5">
    <location>
        <begin position="6"/>
        <end position="24"/>
    </location>
</feature>
<keyword evidence="2 5" id="KW-0812">Transmembrane</keyword>
<dbReference type="AlphaFoldDB" id="A0A226F5R3"/>
<reference evidence="7 8" key="1">
    <citation type="submission" date="2015-12" db="EMBL/GenBank/DDBJ databases">
        <title>The genome of Folsomia candida.</title>
        <authorList>
            <person name="Faddeeva A."/>
            <person name="Derks M.F."/>
            <person name="Anvar Y."/>
            <person name="Smit S."/>
            <person name="Van Straalen N."/>
            <person name="Roelofs D."/>
        </authorList>
    </citation>
    <scope>NUCLEOTIDE SEQUENCE [LARGE SCALE GENOMIC DNA]</scope>
    <source>
        <strain evidence="7 8">VU population</strain>
        <tissue evidence="7">Whole body</tissue>
    </source>
</reference>
<evidence type="ECO:0000256" key="2">
    <source>
        <dbReference type="ARBA" id="ARBA00022692"/>
    </source>
</evidence>
<dbReference type="InterPro" id="IPR017452">
    <property type="entry name" value="GPCR_Rhodpsn_7TM"/>
</dbReference>
<feature type="transmembrane region" description="Helical" evidence="5">
    <location>
        <begin position="209"/>
        <end position="233"/>
    </location>
</feature>
<dbReference type="PROSITE" id="PS50262">
    <property type="entry name" value="G_PROTEIN_RECEP_F1_2"/>
    <property type="match status" value="1"/>
</dbReference>
<feature type="transmembrane region" description="Helical" evidence="5">
    <location>
        <begin position="253"/>
        <end position="273"/>
    </location>
</feature>
<protein>
    <submittedName>
        <fullName evidence="7">Vasopressin V1a receptor</fullName>
    </submittedName>
</protein>
<feature type="transmembrane region" description="Helical" evidence="5">
    <location>
        <begin position="165"/>
        <end position="188"/>
    </location>
</feature>
<organism evidence="7 8">
    <name type="scientific">Folsomia candida</name>
    <name type="common">Springtail</name>
    <dbReference type="NCBI Taxonomy" id="158441"/>
    <lineage>
        <taxon>Eukaryota</taxon>
        <taxon>Metazoa</taxon>
        <taxon>Ecdysozoa</taxon>
        <taxon>Arthropoda</taxon>
        <taxon>Hexapoda</taxon>
        <taxon>Collembola</taxon>
        <taxon>Entomobryomorpha</taxon>
        <taxon>Isotomoidea</taxon>
        <taxon>Isotomidae</taxon>
        <taxon>Proisotominae</taxon>
        <taxon>Folsomia</taxon>
    </lineage>
</organism>
<dbReference type="Proteomes" id="UP000198287">
    <property type="component" value="Unassembled WGS sequence"/>
</dbReference>
<evidence type="ECO:0000256" key="4">
    <source>
        <dbReference type="ARBA" id="ARBA00023136"/>
    </source>
</evidence>